<dbReference type="EMBL" id="JBHTBS010000015">
    <property type="protein sequence ID" value="MFC7339364.1"/>
    <property type="molecule type" value="Genomic_DNA"/>
</dbReference>
<keyword evidence="3" id="KW-1185">Reference proteome</keyword>
<dbReference type="NCBIfam" id="NF038134">
    <property type="entry name" value="choice_anch_M"/>
    <property type="match status" value="1"/>
</dbReference>
<feature type="signal peptide" evidence="1">
    <location>
        <begin position="1"/>
        <end position="22"/>
    </location>
</feature>
<evidence type="ECO:0000313" key="2">
    <source>
        <dbReference type="EMBL" id="MFC7339364.1"/>
    </source>
</evidence>
<dbReference type="NCBIfam" id="TIGR03769">
    <property type="entry name" value="P_ac_wall_RPT"/>
    <property type="match status" value="1"/>
</dbReference>
<accession>A0ABW2LDC4</accession>
<evidence type="ECO:0000313" key="3">
    <source>
        <dbReference type="Proteomes" id="UP001596472"/>
    </source>
</evidence>
<sequence length="246" mass="25616">MKPFPLTPSIGLLILLPSISSAALYTSGHADLIGIGYEDGSFEPHIHAEGATIDGAFVDEGEYAPNEITTVVPQSSFDFWTANGGRPAGSAWDPIGIAAGEAFWFLSQSNSGPAGSASLGAPFAGIGTEELNPSDWATDITISLDSVVGPGDFSMYLDGFAPSFFMSTADGIDGSDLIVIAPDSHEHFNWAFTAPGTYDVSVSFAGTHQVDGPKSASATFQFQVVPEPSVALLGALGSLALLRRRR</sequence>
<evidence type="ECO:0000256" key="1">
    <source>
        <dbReference type="SAM" id="SignalP"/>
    </source>
</evidence>
<dbReference type="InterPro" id="IPR022435">
    <property type="entry name" value="Surface-anchored_actinobac"/>
</dbReference>
<dbReference type="Proteomes" id="UP001596472">
    <property type="component" value="Unassembled WGS sequence"/>
</dbReference>
<reference evidence="3" key="1">
    <citation type="journal article" date="2019" name="Int. J. Syst. Evol. Microbiol.">
        <title>The Global Catalogue of Microorganisms (GCM) 10K type strain sequencing project: providing services to taxonomists for standard genome sequencing and annotation.</title>
        <authorList>
            <consortium name="The Broad Institute Genomics Platform"/>
            <consortium name="The Broad Institute Genome Sequencing Center for Infectious Disease"/>
            <person name="Wu L."/>
            <person name="Ma J."/>
        </authorList>
    </citation>
    <scope>NUCLEOTIDE SEQUENCE [LARGE SCALE GENOMIC DNA]</scope>
    <source>
        <strain evidence="3">CGMCC 4.1467</strain>
    </source>
</reference>
<protein>
    <submittedName>
        <fullName evidence="2">Choice-of-anchor M domain-containing protein</fullName>
    </submittedName>
</protein>
<keyword evidence="1" id="KW-0732">Signal</keyword>
<dbReference type="RefSeq" id="WP_379716037.1">
    <property type="nucleotide sequence ID" value="NZ_JBHTBS010000015.1"/>
</dbReference>
<feature type="chain" id="PRO_5047501485" evidence="1">
    <location>
        <begin position="23"/>
        <end position="246"/>
    </location>
</feature>
<name>A0ABW2LDC4_9BACT</name>
<comment type="caution">
    <text evidence="2">The sequence shown here is derived from an EMBL/GenBank/DDBJ whole genome shotgun (WGS) entry which is preliminary data.</text>
</comment>
<organism evidence="2 3">
    <name type="scientific">Haloferula chungangensis</name>
    <dbReference type="NCBI Taxonomy" id="1048331"/>
    <lineage>
        <taxon>Bacteria</taxon>
        <taxon>Pseudomonadati</taxon>
        <taxon>Verrucomicrobiota</taxon>
        <taxon>Verrucomicrobiia</taxon>
        <taxon>Verrucomicrobiales</taxon>
        <taxon>Verrucomicrobiaceae</taxon>
        <taxon>Haloferula</taxon>
    </lineage>
</organism>
<proteinExistence type="predicted"/>
<gene>
    <name evidence="2" type="ORF">ACFQY0_19385</name>
</gene>